<dbReference type="Proteomes" id="UP001217963">
    <property type="component" value="Chromosome X"/>
</dbReference>
<accession>A0ABY8CLF5</accession>
<dbReference type="EMBL" id="CP119068">
    <property type="protein sequence ID" value="WEL38942.1"/>
    <property type="molecule type" value="Genomic_DNA"/>
</dbReference>
<sequence>MRAKRRIVVLVLVLSALFIFSAAVIINKKSLRKDARGCRGTALLSKDVGKACGMGLDGRAAREGESSFSDPESVPKEDGATCRIYNSFMLVVGEENGGTEKEDSCSPPCDTEAIENKLFKRSPRLISFEVKDRDSMGEYLFGLLRKTIDGICSYSSSGGKEQGMPEITSSHIGLINHYMGYLRKLIYKLGVMYSDDFELESIYTPYSDAIDCFTGIKLTRYHTAGALTKNEGRYMSYIERFVDKEAEDIPIRVEGGLSCLNMKDHIMYVLLHYICLFSLKSQDTIDMLYTKLSMEKVGKSNVDPLKVVNKYRYKDILESVRPIHFVNADGYIVKPLIKR</sequence>
<protein>
    <submittedName>
        <fullName evidence="2">Exportin</fullName>
    </submittedName>
</protein>
<evidence type="ECO:0000313" key="3">
    <source>
        <dbReference type="Proteomes" id="UP001217963"/>
    </source>
</evidence>
<evidence type="ECO:0000313" key="1">
    <source>
        <dbReference type="EMBL" id="WEL38942.1"/>
    </source>
</evidence>
<gene>
    <name evidence="1" type="ORF">PFJ87_07g00170</name>
    <name evidence="2" type="ORF">PFJ87_10g02040</name>
</gene>
<keyword evidence="3" id="KW-1185">Reference proteome</keyword>
<dbReference type="Proteomes" id="UP001217963">
    <property type="component" value="Chromosome VII"/>
</dbReference>
<name>A0ABY8CLF5_ENCHE</name>
<organism evidence="2 3">
    <name type="scientific">Encephalitozoon hellem</name>
    <name type="common">Microsporidian parasite</name>
    <dbReference type="NCBI Taxonomy" id="27973"/>
    <lineage>
        <taxon>Eukaryota</taxon>
        <taxon>Fungi</taxon>
        <taxon>Fungi incertae sedis</taxon>
        <taxon>Microsporidia</taxon>
        <taxon>Unikaryonidae</taxon>
        <taxon>Encephalitozoon</taxon>
    </lineage>
</organism>
<reference evidence="2 3" key="1">
    <citation type="submission" date="2023-02" db="EMBL/GenBank/DDBJ databases">
        <title>Encephalitozoon hellem ATCC 50451 complete genome.</title>
        <authorList>
            <person name="Mascarenhas dos Santos A.C."/>
            <person name="Julian A.T."/>
            <person name="Pombert J.-F."/>
        </authorList>
    </citation>
    <scope>NUCLEOTIDE SEQUENCE [LARGE SCALE GENOMIC DNA]</scope>
    <source>
        <strain evidence="2 3">ATCC 50451</strain>
    </source>
</reference>
<evidence type="ECO:0000313" key="2">
    <source>
        <dbReference type="EMBL" id="WEL39755.1"/>
    </source>
</evidence>
<dbReference type="EMBL" id="CP119071">
    <property type="protein sequence ID" value="WEL39755.1"/>
    <property type="molecule type" value="Genomic_DNA"/>
</dbReference>
<proteinExistence type="predicted"/>